<name>A0ABR4DJZ3_9PEZI</name>
<evidence type="ECO:0000313" key="3">
    <source>
        <dbReference type="Proteomes" id="UP001600064"/>
    </source>
</evidence>
<feature type="region of interest" description="Disordered" evidence="1">
    <location>
        <begin position="483"/>
        <end position="553"/>
    </location>
</feature>
<organism evidence="2 3">
    <name type="scientific">Remersonia thermophila</name>
    <dbReference type="NCBI Taxonomy" id="72144"/>
    <lineage>
        <taxon>Eukaryota</taxon>
        <taxon>Fungi</taxon>
        <taxon>Dikarya</taxon>
        <taxon>Ascomycota</taxon>
        <taxon>Pezizomycotina</taxon>
        <taxon>Sordariomycetes</taxon>
        <taxon>Sordariomycetidae</taxon>
        <taxon>Sordariales</taxon>
        <taxon>Sordariales incertae sedis</taxon>
        <taxon>Remersonia</taxon>
    </lineage>
</organism>
<dbReference type="GeneID" id="98124417"/>
<dbReference type="EMBL" id="JAZGUE010000001">
    <property type="protein sequence ID" value="KAL2270663.1"/>
    <property type="molecule type" value="Genomic_DNA"/>
</dbReference>
<evidence type="ECO:0000313" key="2">
    <source>
        <dbReference type="EMBL" id="KAL2270663.1"/>
    </source>
</evidence>
<protein>
    <submittedName>
        <fullName evidence="2">Uncharacterized protein</fullName>
    </submittedName>
</protein>
<gene>
    <name evidence="2" type="ORF">VTJ83DRAFT_34</name>
</gene>
<feature type="compositionally biased region" description="Basic residues" evidence="1">
    <location>
        <begin position="1"/>
        <end position="11"/>
    </location>
</feature>
<feature type="compositionally biased region" description="Basic residues" evidence="1">
    <location>
        <begin position="495"/>
        <end position="506"/>
    </location>
</feature>
<proteinExistence type="predicted"/>
<feature type="region of interest" description="Disordered" evidence="1">
    <location>
        <begin position="1"/>
        <end position="31"/>
    </location>
</feature>
<dbReference type="Proteomes" id="UP001600064">
    <property type="component" value="Unassembled WGS sequence"/>
</dbReference>
<feature type="compositionally biased region" description="Polar residues" evidence="1">
    <location>
        <begin position="540"/>
        <end position="550"/>
    </location>
</feature>
<feature type="compositionally biased region" description="Acidic residues" evidence="1">
    <location>
        <begin position="511"/>
        <end position="520"/>
    </location>
</feature>
<reference evidence="2 3" key="1">
    <citation type="journal article" date="2024" name="Commun. Biol.">
        <title>Comparative genomic analysis of thermophilic fungi reveals convergent evolutionary adaptations and gene losses.</title>
        <authorList>
            <person name="Steindorff A.S."/>
            <person name="Aguilar-Pontes M.V."/>
            <person name="Robinson A.J."/>
            <person name="Andreopoulos B."/>
            <person name="LaButti K."/>
            <person name="Kuo A."/>
            <person name="Mondo S."/>
            <person name="Riley R."/>
            <person name="Otillar R."/>
            <person name="Haridas S."/>
            <person name="Lipzen A."/>
            <person name="Grimwood J."/>
            <person name="Schmutz J."/>
            <person name="Clum A."/>
            <person name="Reid I.D."/>
            <person name="Moisan M.C."/>
            <person name="Butler G."/>
            <person name="Nguyen T.T.M."/>
            <person name="Dewar K."/>
            <person name="Conant G."/>
            <person name="Drula E."/>
            <person name="Henrissat B."/>
            <person name="Hansel C."/>
            <person name="Singer S."/>
            <person name="Hutchinson M.I."/>
            <person name="de Vries R.P."/>
            <person name="Natvig D.O."/>
            <person name="Powell A.J."/>
            <person name="Tsang A."/>
            <person name="Grigoriev I.V."/>
        </authorList>
    </citation>
    <scope>NUCLEOTIDE SEQUENCE [LARGE SCALE GENOMIC DNA]</scope>
    <source>
        <strain evidence="2 3">ATCC 22073</strain>
    </source>
</reference>
<dbReference type="RefSeq" id="XP_070869387.1">
    <property type="nucleotide sequence ID" value="XM_071009773.1"/>
</dbReference>
<keyword evidence="3" id="KW-1185">Reference proteome</keyword>
<sequence>MRHKRHLRQRHVGTASTHLIPSPRGLSARGNQSLTTSIHDEMDSSSHQNTMISKKGQHEGRALPVSARLVICVMCLAVAPSFAQDDAGVTTVTVTVTDAAAATAPPSLPTVWFVGGNLATQAAPYGLPSEDFLRAAVVKSDIGNRFSIPGYDICPGDDGGGGDVFSQVDGWDLKVNLARDVPLAGSTSLDLTQDMWITAATLSMTPSPWLNVRNFNGSIWRVSAVVFPDGIPEDRLSLLYQGDGTCDDALSLECIEQLQAGCSAAASNRGAWGDVQVPDSCKDYFSGTNGTSYGDVFPPPGLIHPWSPFYRRRELTIIAEINPIGQYSFLPSGQSPFFAAGLYPSSISGNETAVDIVKRRAWPVVITWVRLDGAGVAMDARSWVACPRAVDDSSKRVKPTSPATKTAPGRYTRVMYGAAAGALIAYLISLAVARENKEPSGRGVASRRHWLASWVDRWSASWAESLAGHLLRKGVDAAIRKARQKRRLEEETERRSRRRAHSQKRVHWWDQQDDSDEDWDAPTPVSEEADREYPDPPISVPSSLPVTPASSVDPHVNQKLEDIRSMLVVLVKDGPAGGEGRHLEGRDAANVAGKVSRNV</sequence>
<comment type="caution">
    <text evidence="2">The sequence shown here is derived from an EMBL/GenBank/DDBJ whole genome shotgun (WGS) entry which is preliminary data.</text>
</comment>
<accession>A0ABR4DJZ3</accession>
<evidence type="ECO:0000256" key="1">
    <source>
        <dbReference type="SAM" id="MobiDB-lite"/>
    </source>
</evidence>